<protein>
    <submittedName>
        <fullName evidence="1">Uncharacterized protein</fullName>
    </submittedName>
</protein>
<sequence length="327" mass="38297">MTIQFHLLSTSKLLNITDPSLLKLPLPLLALASKQPLLAGPIYFPKVPQPPSTHIFILLFFDHFFLKLKYPLNIPHQTLLIRPELSTGALSIKEFDGNFSSMPTFTVKKKKCYTNSYWHCSIAAHSCTRAVHWAFFLNRMNWDELQSTCQTSSLTRFKLCKNLACTCLKSPTPIISLFVLWYFENYKSTRRIRNLLFFNNKEDMSWQFKRDFFFFHHRTLLKIYNLEVLVQNQAVFVDSNIFLQAKARGVPMIVGDRHSQNWWYSKKHSRNGIQEISVLQNSNDQRTVLFLRLEFLCLFLPKWKRKRMVSGCKLIGICFKLKAISLS</sequence>
<evidence type="ECO:0000313" key="2">
    <source>
        <dbReference type="Proteomes" id="UP000037035"/>
    </source>
</evidence>
<dbReference type="AlphaFoldDB" id="A0A0L6UV02"/>
<comment type="caution">
    <text evidence="1">The sequence shown here is derived from an EMBL/GenBank/DDBJ whole genome shotgun (WGS) entry which is preliminary data.</text>
</comment>
<dbReference type="EMBL" id="LAVV01008892">
    <property type="protein sequence ID" value="KNZ51710.1"/>
    <property type="molecule type" value="Genomic_DNA"/>
</dbReference>
<dbReference type="VEuPathDB" id="FungiDB:VP01_3851g1"/>
<gene>
    <name evidence="1" type="ORF">VP01_3851g1</name>
</gene>
<dbReference type="Proteomes" id="UP000037035">
    <property type="component" value="Unassembled WGS sequence"/>
</dbReference>
<organism evidence="1 2">
    <name type="scientific">Puccinia sorghi</name>
    <dbReference type="NCBI Taxonomy" id="27349"/>
    <lineage>
        <taxon>Eukaryota</taxon>
        <taxon>Fungi</taxon>
        <taxon>Dikarya</taxon>
        <taxon>Basidiomycota</taxon>
        <taxon>Pucciniomycotina</taxon>
        <taxon>Pucciniomycetes</taxon>
        <taxon>Pucciniales</taxon>
        <taxon>Pucciniaceae</taxon>
        <taxon>Puccinia</taxon>
    </lineage>
</organism>
<evidence type="ECO:0000313" key="1">
    <source>
        <dbReference type="EMBL" id="KNZ51710.1"/>
    </source>
</evidence>
<keyword evidence="2" id="KW-1185">Reference proteome</keyword>
<name>A0A0L6UV02_9BASI</name>
<accession>A0A0L6UV02</accession>
<proteinExistence type="predicted"/>
<reference evidence="1 2" key="1">
    <citation type="submission" date="2015-08" db="EMBL/GenBank/DDBJ databases">
        <title>Next Generation Sequencing and Analysis of the Genome of Puccinia sorghi L Schw, the Causal Agent of Maize Common Rust.</title>
        <authorList>
            <person name="Rochi L."/>
            <person name="Burguener G."/>
            <person name="Darino M."/>
            <person name="Turjanski A."/>
            <person name="Kreff E."/>
            <person name="Dieguez M.J."/>
            <person name="Sacco F."/>
        </authorList>
    </citation>
    <scope>NUCLEOTIDE SEQUENCE [LARGE SCALE GENOMIC DNA]</scope>
    <source>
        <strain evidence="1 2">RO10H11247</strain>
    </source>
</reference>